<protein>
    <submittedName>
        <fullName evidence="1">Uncharacterized protein</fullName>
    </submittedName>
</protein>
<sequence length="55" mass="6310">MGRNQQSYVYWWDKDNANARLEPSLTLSASSALPLLNTRMREFNVANSMNYLEAA</sequence>
<evidence type="ECO:0000313" key="2">
    <source>
        <dbReference type="Proteomes" id="UP001156903"/>
    </source>
</evidence>
<organism evidence="1 2">
    <name type="scientific">Hydrogenophaga electricum</name>
    <dbReference type="NCBI Taxonomy" id="1230953"/>
    <lineage>
        <taxon>Bacteria</taxon>
        <taxon>Pseudomonadati</taxon>
        <taxon>Pseudomonadota</taxon>
        <taxon>Betaproteobacteria</taxon>
        <taxon>Burkholderiales</taxon>
        <taxon>Comamonadaceae</taxon>
        <taxon>Hydrogenophaga</taxon>
    </lineage>
</organism>
<name>A0ABQ6C2X3_9BURK</name>
<keyword evidence="2" id="KW-1185">Reference proteome</keyword>
<dbReference type="EMBL" id="BSPB01000004">
    <property type="protein sequence ID" value="GLS13349.1"/>
    <property type="molecule type" value="Genomic_DNA"/>
</dbReference>
<comment type="caution">
    <text evidence="1">The sequence shown here is derived from an EMBL/GenBank/DDBJ whole genome shotgun (WGS) entry which is preliminary data.</text>
</comment>
<gene>
    <name evidence="1" type="ORF">GCM10007935_07780</name>
</gene>
<dbReference type="Proteomes" id="UP001156903">
    <property type="component" value="Unassembled WGS sequence"/>
</dbReference>
<reference evidence="2" key="1">
    <citation type="journal article" date="2019" name="Int. J. Syst. Evol. Microbiol.">
        <title>The Global Catalogue of Microorganisms (GCM) 10K type strain sequencing project: providing services to taxonomists for standard genome sequencing and annotation.</title>
        <authorList>
            <consortium name="The Broad Institute Genomics Platform"/>
            <consortium name="The Broad Institute Genome Sequencing Center for Infectious Disease"/>
            <person name="Wu L."/>
            <person name="Ma J."/>
        </authorList>
    </citation>
    <scope>NUCLEOTIDE SEQUENCE [LARGE SCALE GENOMIC DNA]</scope>
    <source>
        <strain evidence="2">NBRC 109341</strain>
    </source>
</reference>
<proteinExistence type="predicted"/>
<evidence type="ECO:0000313" key="1">
    <source>
        <dbReference type="EMBL" id="GLS13349.1"/>
    </source>
</evidence>
<accession>A0ABQ6C2X3</accession>